<comment type="caution">
    <text evidence="3">The sequence shown here is derived from an EMBL/GenBank/DDBJ whole genome shotgun (WGS) entry which is preliminary data.</text>
</comment>
<gene>
    <name evidence="3" type="ORF">BBV17_10495</name>
</gene>
<accession>A0ABX3CWS5</accession>
<dbReference type="PANTHER" id="PTHR46558">
    <property type="entry name" value="TRACRIPTIONAL REGULATORY PROTEIN-RELATED-RELATED"/>
    <property type="match status" value="1"/>
</dbReference>
<dbReference type="InterPro" id="IPR010982">
    <property type="entry name" value="Lambda_DNA-bd_dom_sf"/>
</dbReference>
<dbReference type="SMART" id="SM00530">
    <property type="entry name" value="HTH_XRE"/>
    <property type="match status" value="1"/>
</dbReference>
<dbReference type="InterPro" id="IPR001387">
    <property type="entry name" value="Cro/C1-type_HTH"/>
</dbReference>
<dbReference type="CDD" id="cd00093">
    <property type="entry name" value="HTH_XRE"/>
    <property type="match status" value="1"/>
</dbReference>
<dbReference type="SUPFAM" id="SSF47413">
    <property type="entry name" value="lambda repressor-like DNA-binding domains"/>
    <property type="match status" value="1"/>
</dbReference>
<dbReference type="RefSeq" id="WP_009332071.1">
    <property type="nucleotide sequence ID" value="NZ_CP062790.1"/>
</dbReference>
<dbReference type="EMBL" id="MBRJ01000008">
    <property type="protein sequence ID" value="OHX49921.1"/>
    <property type="molecule type" value="Genomic_DNA"/>
</dbReference>
<feature type="domain" description="HTH cro/C1-type" evidence="2">
    <location>
        <begin position="9"/>
        <end position="63"/>
    </location>
</feature>
<dbReference type="Gene3D" id="1.10.260.40">
    <property type="entry name" value="lambda repressor-like DNA-binding domains"/>
    <property type="match status" value="1"/>
</dbReference>
<organism evidence="3 4">
    <name type="scientific">Cytobacillus oceanisediminis</name>
    <dbReference type="NCBI Taxonomy" id="665099"/>
    <lineage>
        <taxon>Bacteria</taxon>
        <taxon>Bacillati</taxon>
        <taxon>Bacillota</taxon>
        <taxon>Bacilli</taxon>
        <taxon>Bacillales</taxon>
        <taxon>Bacillaceae</taxon>
        <taxon>Cytobacillus</taxon>
    </lineage>
</organism>
<dbReference type="Proteomes" id="UP000180194">
    <property type="component" value="Unassembled WGS sequence"/>
</dbReference>
<proteinExistence type="predicted"/>
<evidence type="ECO:0000313" key="4">
    <source>
        <dbReference type="Proteomes" id="UP000180194"/>
    </source>
</evidence>
<protein>
    <recommendedName>
        <fullName evidence="2">HTH cro/C1-type domain-containing protein</fullName>
    </recommendedName>
</protein>
<dbReference type="Pfam" id="PF01381">
    <property type="entry name" value="HTH_3"/>
    <property type="match status" value="1"/>
</dbReference>
<sequence length="68" mass="7887">MYPAIGDKLRMKRLTRNLTQKEAAKIIGVSVYMISAWENDRYFPSAVRMEQLAALYDISAEELLDYDI</sequence>
<name>A0ABX3CWS5_9BACI</name>
<evidence type="ECO:0000259" key="2">
    <source>
        <dbReference type="PROSITE" id="PS50943"/>
    </source>
</evidence>
<evidence type="ECO:0000313" key="3">
    <source>
        <dbReference type="EMBL" id="OHX49921.1"/>
    </source>
</evidence>
<evidence type="ECO:0000256" key="1">
    <source>
        <dbReference type="ARBA" id="ARBA00023125"/>
    </source>
</evidence>
<keyword evidence="4" id="KW-1185">Reference proteome</keyword>
<dbReference type="PANTHER" id="PTHR46558:SF11">
    <property type="entry name" value="HTH-TYPE TRANSCRIPTIONAL REGULATOR XRE"/>
    <property type="match status" value="1"/>
</dbReference>
<dbReference type="PROSITE" id="PS50943">
    <property type="entry name" value="HTH_CROC1"/>
    <property type="match status" value="1"/>
</dbReference>
<reference evidence="3 4" key="1">
    <citation type="submission" date="2016-07" db="EMBL/GenBank/DDBJ databases">
        <title>Bacillus oceanisediminis whole genome.</title>
        <authorList>
            <person name="Pal Y."/>
            <person name="Verma A."/>
            <person name="Mual P."/>
            <person name="Srinivasan K."/>
        </authorList>
    </citation>
    <scope>NUCLEOTIDE SEQUENCE [LARGE SCALE GENOMIC DNA]</scope>
    <source>
        <strain evidence="3 4">Bhandara28</strain>
    </source>
</reference>
<keyword evidence="1" id="KW-0238">DNA-binding</keyword>